<evidence type="ECO:0000259" key="8">
    <source>
        <dbReference type="Pfam" id="PF08646"/>
    </source>
</evidence>
<dbReference type="PANTHER" id="PTHR47165">
    <property type="entry name" value="OS03G0429900 PROTEIN"/>
    <property type="match status" value="1"/>
</dbReference>
<dbReference type="InterPro" id="IPR003871">
    <property type="entry name" value="RFA1B/D_OB_1st"/>
</dbReference>
<evidence type="ECO:0000256" key="3">
    <source>
        <dbReference type="ARBA" id="ARBA00022771"/>
    </source>
</evidence>
<dbReference type="Gene3D" id="2.40.50.140">
    <property type="entry name" value="Nucleic acid-binding proteins"/>
    <property type="match status" value="3"/>
</dbReference>
<dbReference type="AlphaFoldDB" id="A0A5J9SRC3"/>
<dbReference type="Pfam" id="PF16900">
    <property type="entry name" value="REPA_OB_2"/>
    <property type="match status" value="1"/>
</dbReference>
<feature type="domain" description="Replication protein A OB" evidence="9">
    <location>
        <begin position="110"/>
        <end position="194"/>
    </location>
</feature>
<evidence type="ECO:0000259" key="9">
    <source>
        <dbReference type="Pfam" id="PF16900"/>
    </source>
</evidence>
<keyword evidence="3" id="KW-0863">Zinc-finger</keyword>
<keyword evidence="11" id="KW-1185">Reference proteome</keyword>
<dbReference type="Proteomes" id="UP000324897">
    <property type="component" value="Unassembled WGS sequence"/>
</dbReference>
<reference evidence="10 11" key="1">
    <citation type="journal article" date="2019" name="Sci. Rep.">
        <title>A high-quality genome of Eragrostis curvula grass provides insights into Poaceae evolution and supports new strategies to enhance forage quality.</title>
        <authorList>
            <person name="Carballo J."/>
            <person name="Santos B.A.C.M."/>
            <person name="Zappacosta D."/>
            <person name="Garbus I."/>
            <person name="Selva J.P."/>
            <person name="Gallo C.A."/>
            <person name="Diaz A."/>
            <person name="Albertini E."/>
            <person name="Caccamo M."/>
            <person name="Echenique V."/>
        </authorList>
    </citation>
    <scope>NUCLEOTIDE SEQUENCE [LARGE SCALE GENOMIC DNA]</scope>
    <source>
        <strain evidence="11">cv. Victoria</strain>
        <tissue evidence="10">Leaf</tissue>
    </source>
</reference>
<dbReference type="PANTHER" id="PTHR47165:SF4">
    <property type="entry name" value="OS03G0429900 PROTEIN"/>
    <property type="match status" value="1"/>
</dbReference>
<dbReference type="CDD" id="cd04476">
    <property type="entry name" value="RPA1_DBD_C"/>
    <property type="match status" value="1"/>
</dbReference>
<dbReference type="CDD" id="cd04481">
    <property type="entry name" value="RPA1_DBD_B_like"/>
    <property type="match status" value="1"/>
</dbReference>
<comment type="caution">
    <text evidence="10">The sequence shown here is derived from an EMBL/GenBank/DDBJ whole genome shotgun (WGS) entry which is preliminary data.</text>
</comment>
<gene>
    <name evidence="10" type="ORF">EJB05_53036</name>
</gene>
<dbReference type="OrthoDB" id="593179at2759"/>
<dbReference type="Pfam" id="PF02721">
    <property type="entry name" value="DUF223"/>
    <property type="match status" value="1"/>
</dbReference>
<dbReference type="InterPro" id="IPR012340">
    <property type="entry name" value="NA-bd_OB-fold"/>
</dbReference>
<sequence length="481" mass="52175">MWHLSGIAKGKGLTSMELALVDEEGVGITACIGQNELNKFKDTLMEGHSYFIKNFQVSKQARRFNAVPSTYTIYLTSWTIVQEVPVELSAGLPHYIFNFVDFQELDSKSKSGNPLVDVIGQLTVVHPVVQSSGLNGPSVRRSVEIRDLSDQVLTITLWGEHATSFEDEFLIETIGSNEPVVIIFAGVQVKPYLGVPGYRSGAATKWYINIDIPEVNAFRSSLHGRDSEVLLLPGDGNHAAGAIDEANSNRKTIAELLSLDPHETDCKKGLKPILQGFECVNCNETEPVVVPSYKLNVVIEDSTGRVKIFLFGGVAEQIVRRTAAELVEESSSNQMLLPVALRGLVGRRYVFQVVISEQTFRNGQLCFQARRVFPPPPDAGVPSGAIVRDTSGGPSTTQKSVSQKDTGTKSVIGTSSSNSDKDTGDSVPNMVEASITPEGACTPPPEIHSISIGKNSSTKGRDTPSNAQDEPGYFLFFCIII</sequence>
<evidence type="ECO:0008006" key="12">
    <source>
        <dbReference type="Google" id="ProtNLM"/>
    </source>
</evidence>
<dbReference type="CDD" id="cd04480">
    <property type="entry name" value="RPA1_DBD_A_like"/>
    <property type="match status" value="1"/>
</dbReference>
<feature type="region of interest" description="Disordered" evidence="6">
    <location>
        <begin position="377"/>
        <end position="467"/>
    </location>
</feature>
<accession>A0A5J9SRC3</accession>
<feature type="compositionally biased region" description="Polar residues" evidence="6">
    <location>
        <begin position="392"/>
        <end position="418"/>
    </location>
</feature>
<feature type="compositionally biased region" description="Polar residues" evidence="6">
    <location>
        <begin position="452"/>
        <end position="467"/>
    </location>
</feature>
<dbReference type="InterPro" id="IPR047192">
    <property type="entry name" value="Euk_RPA1_DBD_C"/>
</dbReference>
<organism evidence="10 11">
    <name type="scientific">Eragrostis curvula</name>
    <name type="common">weeping love grass</name>
    <dbReference type="NCBI Taxonomy" id="38414"/>
    <lineage>
        <taxon>Eukaryota</taxon>
        <taxon>Viridiplantae</taxon>
        <taxon>Streptophyta</taxon>
        <taxon>Embryophyta</taxon>
        <taxon>Tracheophyta</taxon>
        <taxon>Spermatophyta</taxon>
        <taxon>Magnoliopsida</taxon>
        <taxon>Liliopsida</taxon>
        <taxon>Poales</taxon>
        <taxon>Poaceae</taxon>
        <taxon>PACMAD clade</taxon>
        <taxon>Chloridoideae</taxon>
        <taxon>Eragrostideae</taxon>
        <taxon>Eragrostidinae</taxon>
        <taxon>Eragrostis</taxon>
    </lineage>
</organism>
<dbReference type="Gramene" id="TVU01510">
    <property type="protein sequence ID" value="TVU01510"/>
    <property type="gene ID" value="EJB05_53036"/>
</dbReference>
<evidence type="ECO:0000259" key="7">
    <source>
        <dbReference type="Pfam" id="PF02721"/>
    </source>
</evidence>
<keyword evidence="4" id="KW-0862">Zinc</keyword>
<dbReference type="InterPro" id="IPR031657">
    <property type="entry name" value="REPA_OB_2"/>
</dbReference>
<feature type="non-terminal residue" evidence="10">
    <location>
        <position position="1"/>
    </location>
</feature>
<keyword evidence="5" id="KW-0238">DNA-binding</keyword>
<feature type="domain" description="Replication protein A 70 kDa DNA-binding subunit B/D first OB fold" evidence="7">
    <location>
        <begin position="14"/>
        <end position="83"/>
    </location>
</feature>
<dbReference type="EMBL" id="RWGY01000433">
    <property type="protein sequence ID" value="TVU01510.1"/>
    <property type="molecule type" value="Genomic_DNA"/>
</dbReference>
<evidence type="ECO:0000256" key="5">
    <source>
        <dbReference type="ARBA" id="ARBA00023125"/>
    </source>
</evidence>
<name>A0A5J9SRC3_9POAL</name>
<dbReference type="InterPro" id="IPR013955">
    <property type="entry name" value="Rep_factor-A_C"/>
</dbReference>
<proteinExistence type="inferred from homology"/>
<evidence type="ECO:0000256" key="6">
    <source>
        <dbReference type="SAM" id="MobiDB-lite"/>
    </source>
</evidence>
<dbReference type="GO" id="GO:0003677">
    <property type="term" value="F:DNA binding"/>
    <property type="evidence" value="ECO:0007669"/>
    <property type="project" value="UniProtKB-KW"/>
</dbReference>
<evidence type="ECO:0000256" key="1">
    <source>
        <dbReference type="ARBA" id="ARBA00005690"/>
    </source>
</evidence>
<evidence type="ECO:0000313" key="11">
    <source>
        <dbReference type="Proteomes" id="UP000324897"/>
    </source>
</evidence>
<evidence type="ECO:0000256" key="4">
    <source>
        <dbReference type="ARBA" id="ARBA00022833"/>
    </source>
</evidence>
<evidence type="ECO:0000256" key="2">
    <source>
        <dbReference type="ARBA" id="ARBA00022723"/>
    </source>
</evidence>
<comment type="similarity">
    <text evidence="1">Belongs to the replication factor A protein 1 family.</text>
</comment>
<dbReference type="SUPFAM" id="SSF50249">
    <property type="entry name" value="Nucleic acid-binding proteins"/>
    <property type="match status" value="3"/>
</dbReference>
<protein>
    <recommendedName>
        <fullName evidence="12">DUF223 domain-containing protein</fullName>
    </recommendedName>
</protein>
<keyword evidence="2" id="KW-0479">Metal-binding</keyword>
<dbReference type="GO" id="GO:0008270">
    <property type="term" value="F:zinc ion binding"/>
    <property type="evidence" value="ECO:0007669"/>
    <property type="project" value="UniProtKB-KW"/>
</dbReference>
<feature type="domain" description="Replication factor A C-terminal" evidence="8">
    <location>
        <begin position="265"/>
        <end position="362"/>
    </location>
</feature>
<dbReference type="Pfam" id="PF08646">
    <property type="entry name" value="Rep_fac-A_C"/>
    <property type="match status" value="1"/>
</dbReference>
<evidence type="ECO:0000313" key="10">
    <source>
        <dbReference type="EMBL" id="TVU01510.1"/>
    </source>
</evidence>